<organism evidence="1">
    <name type="scientific">marine metagenome</name>
    <dbReference type="NCBI Taxonomy" id="408172"/>
    <lineage>
        <taxon>unclassified sequences</taxon>
        <taxon>metagenomes</taxon>
        <taxon>ecological metagenomes</taxon>
    </lineage>
</organism>
<dbReference type="AlphaFoldDB" id="A0A382FW86"/>
<reference evidence="1" key="1">
    <citation type="submission" date="2018-05" db="EMBL/GenBank/DDBJ databases">
        <authorList>
            <person name="Lanie J.A."/>
            <person name="Ng W.-L."/>
            <person name="Kazmierczak K.M."/>
            <person name="Andrzejewski T.M."/>
            <person name="Davidsen T.M."/>
            <person name="Wayne K.J."/>
            <person name="Tettelin H."/>
            <person name="Glass J.I."/>
            <person name="Rusch D."/>
            <person name="Podicherti R."/>
            <person name="Tsui H.-C.T."/>
            <person name="Winkler M.E."/>
        </authorList>
    </citation>
    <scope>NUCLEOTIDE SEQUENCE</scope>
</reference>
<evidence type="ECO:0000313" key="1">
    <source>
        <dbReference type="EMBL" id="SVB66882.1"/>
    </source>
</evidence>
<name>A0A382FW86_9ZZZZ</name>
<feature type="non-terminal residue" evidence="1">
    <location>
        <position position="33"/>
    </location>
</feature>
<protein>
    <submittedName>
        <fullName evidence="1">Uncharacterized protein</fullName>
    </submittedName>
</protein>
<dbReference type="EMBL" id="UINC01052035">
    <property type="protein sequence ID" value="SVB66882.1"/>
    <property type="molecule type" value="Genomic_DNA"/>
</dbReference>
<proteinExistence type="predicted"/>
<sequence>MANKSIDCAYSVRGLGPAIFFVHGIGARKTTWN</sequence>
<gene>
    <name evidence="1" type="ORF">METZ01_LOCUS219736</name>
</gene>
<accession>A0A382FW86</accession>